<proteinExistence type="predicted"/>
<reference evidence="2 3" key="1">
    <citation type="journal article" date="2015" name="PLoS Pathog.">
        <title>Leptomonas seymouri: Adaptations to the Dixenous Life Cycle Analyzed by Genome Sequencing, Transcriptome Profiling and Co-infection with Leishmania donovani.</title>
        <authorList>
            <person name="Kraeva N."/>
            <person name="Butenko A."/>
            <person name="Hlavacova J."/>
            <person name="Kostygov A."/>
            <person name="Myskova J."/>
            <person name="Grybchuk D."/>
            <person name="Lestinova T."/>
            <person name="Votypka J."/>
            <person name="Volf P."/>
            <person name="Opperdoes F."/>
            <person name="Flegontov P."/>
            <person name="Lukes J."/>
            <person name="Yurchenko V."/>
        </authorList>
    </citation>
    <scope>NUCLEOTIDE SEQUENCE [LARGE SCALE GENOMIC DNA]</scope>
    <source>
        <strain evidence="2 3">ATCC 30220</strain>
    </source>
</reference>
<protein>
    <submittedName>
        <fullName evidence="2">Uncharacterized protein</fullName>
    </submittedName>
</protein>
<comment type="caution">
    <text evidence="2">The sequence shown here is derived from an EMBL/GenBank/DDBJ whole genome shotgun (WGS) entry which is preliminary data.</text>
</comment>
<gene>
    <name evidence="2" type="ORF">ABL78_7569</name>
</gene>
<dbReference type="EMBL" id="LJSK01000383">
    <property type="protein sequence ID" value="KPI83402.1"/>
    <property type="molecule type" value="Genomic_DNA"/>
</dbReference>
<feature type="compositionally biased region" description="Basic and acidic residues" evidence="1">
    <location>
        <begin position="106"/>
        <end position="118"/>
    </location>
</feature>
<feature type="compositionally biased region" description="Basic and acidic residues" evidence="1">
    <location>
        <begin position="162"/>
        <end position="172"/>
    </location>
</feature>
<evidence type="ECO:0000256" key="1">
    <source>
        <dbReference type="SAM" id="MobiDB-lite"/>
    </source>
</evidence>
<dbReference type="VEuPathDB" id="TriTrypDB:Lsey_0383_0080"/>
<dbReference type="OrthoDB" id="273668at2759"/>
<name>A0A0N1I0F4_LEPSE</name>
<accession>A0A0N1I0F4</accession>
<sequence>MDPPSSGPPTPSTYVSMLMEGKKAGAFSALETIRAAGNTVQIHDDTDRLPLISSDVYSNDGGASQTRQQRRGSRGHELAFRVSTPERIRRKSEMLYGEIHTLMDRHQTRSGREREVQRRISRASCAANAECRRSTSRPAESPVRKVPIASPPPLTPLPDLHQMFEESRRAHLAEAQQQRTYFPSSSKPTAYSPRNPSTFSYRFQSMEPPQSGQ</sequence>
<evidence type="ECO:0000313" key="2">
    <source>
        <dbReference type="EMBL" id="KPI83402.1"/>
    </source>
</evidence>
<dbReference type="Proteomes" id="UP000038009">
    <property type="component" value="Unassembled WGS sequence"/>
</dbReference>
<dbReference type="OMA" id="QRTYFPS"/>
<feature type="region of interest" description="Disordered" evidence="1">
    <location>
        <begin position="106"/>
        <end position="213"/>
    </location>
</feature>
<dbReference type="AlphaFoldDB" id="A0A0N1I0F4"/>
<organism evidence="2 3">
    <name type="scientific">Leptomonas seymouri</name>
    <dbReference type="NCBI Taxonomy" id="5684"/>
    <lineage>
        <taxon>Eukaryota</taxon>
        <taxon>Discoba</taxon>
        <taxon>Euglenozoa</taxon>
        <taxon>Kinetoplastea</taxon>
        <taxon>Metakinetoplastina</taxon>
        <taxon>Trypanosomatida</taxon>
        <taxon>Trypanosomatidae</taxon>
        <taxon>Leishmaniinae</taxon>
        <taxon>Leptomonas</taxon>
    </lineage>
</organism>
<evidence type="ECO:0000313" key="3">
    <source>
        <dbReference type="Proteomes" id="UP000038009"/>
    </source>
</evidence>
<feature type="compositionally biased region" description="Polar residues" evidence="1">
    <location>
        <begin position="175"/>
        <end position="213"/>
    </location>
</feature>
<keyword evidence="3" id="KW-1185">Reference proteome</keyword>
<feature type="region of interest" description="Disordered" evidence="1">
    <location>
        <begin position="53"/>
        <end position="77"/>
    </location>
</feature>